<evidence type="ECO:0000256" key="3">
    <source>
        <dbReference type="ARBA" id="ARBA00012438"/>
    </source>
</evidence>
<keyword evidence="12" id="KW-0902">Two-component regulatory system</keyword>
<comment type="caution">
    <text evidence="17">The sequence shown here is derived from an EMBL/GenBank/DDBJ whole genome shotgun (WGS) entry which is preliminary data.</text>
</comment>
<evidence type="ECO:0000256" key="15">
    <source>
        <dbReference type="SAM" id="Phobius"/>
    </source>
</evidence>
<proteinExistence type="predicted"/>
<dbReference type="Gene3D" id="3.30.450.20">
    <property type="entry name" value="PAS domain"/>
    <property type="match status" value="2"/>
</dbReference>
<dbReference type="Gene3D" id="3.30.565.10">
    <property type="entry name" value="Histidine kinase-like ATPase, C-terminal domain"/>
    <property type="match status" value="1"/>
</dbReference>
<keyword evidence="8" id="KW-0547">Nucleotide-binding</keyword>
<dbReference type="Proteomes" id="UP000283077">
    <property type="component" value="Unassembled WGS sequence"/>
</dbReference>
<evidence type="ECO:0000256" key="12">
    <source>
        <dbReference type="ARBA" id="ARBA00023012"/>
    </source>
</evidence>
<dbReference type="Pfam" id="PF02743">
    <property type="entry name" value="dCache_1"/>
    <property type="match status" value="1"/>
</dbReference>
<keyword evidence="4" id="KW-1003">Cell membrane</keyword>
<dbReference type="InterPro" id="IPR003594">
    <property type="entry name" value="HATPase_dom"/>
</dbReference>
<evidence type="ECO:0000256" key="11">
    <source>
        <dbReference type="ARBA" id="ARBA00022989"/>
    </source>
</evidence>
<dbReference type="Pfam" id="PF02518">
    <property type="entry name" value="HATPase_c"/>
    <property type="match status" value="1"/>
</dbReference>
<dbReference type="InterPro" id="IPR036890">
    <property type="entry name" value="HATPase_C_sf"/>
</dbReference>
<evidence type="ECO:0000256" key="13">
    <source>
        <dbReference type="ARBA" id="ARBA00023136"/>
    </source>
</evidence>
<dbReference type="AlphaFoldDB" id="A0A437QSR4"/>
<comment type="subcellular location">
    <subcellularLocation>
        <location evidence="2">Cell membrane</location>
        <topology evidence="2">Multi-pass membrane protein</topology>
    </subcellularLocation>
</comment>
<dbReference type="InterPro" id="IPR003661">
    <property type="entry name" value="HisK_dim/P_dom"/>
</dbReference>
<dbReference type="PRINTS" id="PR00344">
    <property type="entry name" value="BCTRLSENSOR"/>
</dbReference>
<feature type="transmembrane region" description="Helical" evidence="15">
    <location>
        <begin position="20"/>
        <end position="43"/>
    </location>
</feature>
<dbReference type="Pfam" id="PF00512">
    <property type="entry name" value="HisKA"/>
    <property type="match status" value="1"/>
</dbReference>
<keyword evidence="5" id="KW-0597">Phosphoprotein</keyword>
<keyword evidence="18" id="KW-1185">Reference proteome</keyword>
<feature type="transmembrane region" description="Helical" evidence="15">
    <location>
        <begin position="299"/>
        <end position="320"/>
    </location>
</feature>
<dbReference type="GO" id="GO:0005886">
    <property type="term" value="C:plasma membrane"/>
    <property type="evidence" value="ECO:0007669"/>
    <property type="project" value="UniProtKB-SubCell"/>
</dbReference>
<dbReference type="InterPro" id="IPR005467">
    <property type="entry name" value="His_kinase_dom"/>
</dbReference>
<reference evidence="17 18" key="1">
    <citation type="submission" date="2019-01" db="EMBL/GenBank/DDBJ databases">
        <authorList>
            <person name="Chen W.-M."/>
        </authorList>
    </citation>
    <scope>NUCLEOTIDE SEQUENCE [LARGE SCALE GENOMIC DNA]</scope>
    <source>
        <strain evidence="17 18">KYPC3</strain>
    </source>
</reference>
<evidence type="ECO:0000256" key="6">
    <source>
        <dbReference type="ARBA" id="ARBA00022679"/>
    </source>
</evidence>
<sequence>MIANFQGLTLSEKSRLPHWWWRAVSGYLLWMLLLAIFGQHWVFARQQQQSAAQAERLAAFIRYEIGRYADVAATIAKSEPLVALVQQADFPALNRYLYDLQQASQSADVYLLDPAGLVLASSNYQSDSSYVGRDFGFRPYVQAAVKGENGQYYALGHTSGRRGYYYSAPVYQQQRLIAIIALKIDLEPIEQQQQAIAGLNGWHFLVTGQSQEVFLSDKPDWRFKTLQQQHLSAAEKERYLTQPLSPLGQQQQAALLAPAYGLWQMPVASSHQSFLPFSLELPEFGWQLVLLQRPQNAPLGWLLLFGTLCYLGSALGWLWLRERRKRRLQLLQHNQALEQRVLARTAELADTNQRLVLQISRREQTESALAQTEQELVQAAKLATIGSLSASLNHELNQPLTALQSYTQNTQRMLEKSMVTEATANLGAMLKLIQRLSNIIAQFKDFSRPGSGKNQPVELQKTLLDALGIVQHQCQRQGVKTRLKQPEQPLWVLVDPIQLEQVLVNILTNGLHAMLQTPEPGFSIVLESDQQQALIRIRDNGPGIEPHHLERIFEAFFTTKQRDGLGLGLSISQRIMQSFGGSLQVANHPPQGAEFTIRLPLHSPLQAPLPAPLQQPEPYAGASDA</sequence>
<feature type="domain" description="Histidine kinase" evidence="16">
    <location>
        <begin position="391"/>
        <end position="603"/>
    </location>
</feature>
<dbReference type="SUPFAM" id="SSF55874">
    <property type="entry name" value="ATPase domain of HSP90 chaperone/DNA topoisomerase II/histidine kinase"/>
    <property type="match status" value="1"/>
</dbReference>
<evidence type="ECO:0000256" key="1">
    <source>
        <dbReference type="ARBA" id="ARBA00000085"/>
    </source>
</evidence>
<evidence type="ECO:0000256" key="2">
    <source>
        <dbReference type="ARBA" id="ARBA00004651"/>
    </source>
</evidence>
<dbReference type="SMART" id="SM00387">
    <property type="entry name" value="HATPase_c"/>
    <property type="match status" value="1"/>
</dbReference>
<accession>A0A437QSR4</accession>
<dbReference type="EC" id="2.7.13.3" evidence="3"/>
<keyword evidence="7 15" id="KW-0812">Transmembrane</keyword>
<dbReference type="CDD" id="cd12914">
    <property type="entry name" value="PDC1_DGC_like"/>
    <property type="match status" value="1"/>
</dbReference>
<name>A0A437QSR4_9GAMM</name>
<dbReference type="InterPro" id="IPR033479">
    <property type="entry name" value="dCache_1"/>
</dbReference>
<dbReference type="SMART" id="SM00388">
    <property type="entry name" value="HisKA"/>
    <property type="match status" value="1"/>
</dbReference>
<keyword evidence="13 15" id="KW-0472">Membrane</keyword>
<dbReference type="PIRSF" id="PIRSF036431">
    <property type="entry name" value="STHK_DctB"/>
    <property type="match status" value="1"/>
</dbReference>
<evidence type="ECO:0000313" key="18">
    <source>
        <dbReference type="Proteomes" id="UP000283077"/>
    </source>
</evidence>
<feature type="region of interest" description="Disordered" evidence="14">
    <location>
        <begin position="606"/>
        <end position="625"/>
    </location>
</feature>
<dbReference type="Gene3D" id="1.10.287.130">
    <property type="match status" value="1"/>
</dbReference>
<feature type="compositionally biased region" description="Low complexity" evidence="14">
    <location>
        <begin position="616"/>
        <end position="625"/>
    </location>
</feature>
<dbReference type="PANTHER" id="PTHR43065:SF46">
    <property type="entry name" value="C4-DICARBOXYLATE TRANSPORT SENSOR PROTEIN DCTB"/>
    <property type="match status" value="1"/>
</dbReference>
<dbReference type="PANTHER" id="PTHR43065">
    <property type="entry name" value="SENSOR HISTIDINE KINASE"/>
    <property type="match status" value="1"/>
</dbReference>
<dbReference type="GO" id="GO:0000155">
    <property type="term" value="F:phosphorelay sensor kinase activity"/>
    <property type="evidence" value="ECO:0007669"/>
    <property type="project" value="InterPro"/>
</dbReference>
<dbReference type="InterPro" id="IPR029151">
    <property type="entry name" value="Sensor-like_sf"/>
</dbReference>
<dbReference type="OrthoDB" id="1931120at2"/>
<keyword evidence="6" id="KW-0808">Transferase</keyword>
<dbReference type="InterPro" id="IPR017055">
    <property type="entry name" value="Sig_transdc_His_kinase_DctB"/>
</dbReference>
<evidence type="ECO:0000256" key="4">
    <source>
        <dbReference type="ARBA" id="ARBA00022475"/>
    </source>
</evidence>
<dbReference type="SUPFAM" id="SSF47384">
    <property type="entry name" value="Homodimeric domain of signal transducing histidine kinase"/>
    <property type="match status" value="1"/>
</dbReference>
<dbReference type="CDD" id="cd00082">
    <property type="entry name" value="HisKA"/>
    <property type="match status" value="1"/>
</dbReference>
<evidence type="ECO:0000256" key="9">
    <source>
        <dbReference type="ARBA" id="ARBA00022777"/>
    </source>
</evidence>
<evidence type="ECO:0000313" key="17">
    <source>
        <dbReference type="EMBL" id="RVU37509.1"/>
    </source>
</evidence>
<gene>
    <name evidence="17" type="ORF">EOE67_10010</name>
</gene>
<evidence type="ECO:0000256" key="7">
    <source>
        <dbReference type="ARBA" id="ARBA00022692"/>
    </source>
</evidence>
<dbReference type="InterPro" id="IPR004358">
    <property type="entry name" value="Sig_transdc_His_kin-like_C"/>
</dbReference>
<dbReference type="InterPro" id="IPR036097">
    <property type="entry name" value="HisK_dim/P_sf"/>
</dbReference>
<evidence type="ECO:0000259" key="16">
    <source>
        <dbReference type="PROSITE" id="PS50109"/>
    </source>
</evidence>
<keyword evidence="11 15" id="KW-1133">Transmembrane helix</keyword>
<evidence type="ECO:0000256" key="8">
    <source>
        <dbReference type="ARBA" id="ARBA00022741"/>
    </source>
</evidence>
<organism evidence="17 18">
    <name type="scientific">Rheinheimera riviphila</name>
    <dbReference type="NCBI Taxonomy" id="1834037"/>
    <lineage>
        <taxon>Bacteria</taxon>
        <taxon>Pseudomonadati</taxon>
        <taxon>Pseudomonadota</taxon>
        <taxon>Gammaproteobacteria</taxon>
        <taxon>Chromatiales</taxon>
        <taxon>Chromatiaceae</taxon>
        <taxon>Rheinheimera</taxon>
    </lineage>
</organism>
<dbReference type="EMBL" id="SACS01000009">
    <property type="protein sequence ID" value="RVU37509.1"/>
    <property type="molecule type" value="Genomic_DNA"/>
</dbReference>
<evidence type="ECO:0000256" key="14">
    <source>
        <dbReference type="SAM" id="MobiDB-lite"/>
    </source>
</evidence>
<protein>
    <recommendedName>
        <fullName evidence="3">histidine kinase</fullName>
        <ecNumber evidence="3">2.7.13.3</ecNumber>
    </recommendedName>
</protein>
<evidence type="ECO:0000256" key="5">
    <source>
        <dbReference type="ARBA" id="ARBA00022553"/>
    </source>
</evidence>
<evidence type="ECO:0000256" key="10">
    <source>
        <dbReference type="ARBA" id="ARBA00022840"/>
    </source>
</evidence>
<dbReference type="SUPFAM" id="SSF103190">
    <property type="entry name" value="Sensory domain-like"/>
    <property type="match status" value="1"/>
</dbReference>
<dbReference type="GO" id="GO:0005524">
    <property type="term" value="F:ATP binding"/>
    <property type="evidence" value="ECO:0007669"/>
    <property type="project" value="UniProtKB-KW"/>
</dbReference>
<keyword evidence="9 17" id="KW-0418">Kinase</keyword>
<comment type="catalytic activity">
    <reaction evidence="1">
        <text>ATP + protein L-histidine = ADP + protein N-phospho-L-histidine.</text>
        <dbReference type="EC" id="2.7.13.3"/>
    </reaction>
</comment>
<keyword evidence="10" id="KW-0067">ATP-binding</keyword>
<dbReference type="PROSITE" id="PS50109">
    <property type="entry name" value="HIS_KIN"/>
    <property type="match status" value="1"/>
</dbReference>